<dbReference type="Proteomes" id="UP000001072">
    <property type="component" value="Unassembled WGS sequence"/>
</dbReference>
<name>F4R8U0_MELLP</name>
<dbReference type="HOGENOM" id="CLU_009065_3_0_1"/>
<dbReference type="eggNOG" id="ENOG502QUPU">
    <property type="taxonomic scope" value="Eukaryota"/>
</dbReference>
<keyword evidence="3" id="KW-1185">Reference proteome</keyword>
<evidence type="ECO:0000313" key="3">
    <source>
        <dbReference type="Proteomes" id="UP000001072"/>
    </source>
</evidence>
<dbReference type="GeneID" id="18936166"/>
<organism evidence="3">
    <name type="scientific">Melampsora larici-populina (strain 98AG31 / pathotype 3-4-7)</name>
    <name type="common">Poplar leaf rust fungus</name>
    <dbReference type="NCBI Taxonomy" id="747676"/>
    <lineage>
        <taxon>Eukaryota</taxon>
        <taxon>Fungi</taxon>
        <taxon>Dikarya</taxon>
        <taxon>Basidiomycota</taxon>
        <taxon>Pucciniomycotina</taxon>
        <taxon>Pucciniomycetes</taxon>
        <taxon>Pucciniales</taxon>
        <taxon>Melampsoraceae</taxon>
        <taxon>Melampsora</taxon>
    </lineage>
</organism>
<accession>F4R8U0</accession>
<protein>
    <submittedName>
        <fullName evidence="2">Uncharacterized protein</fullName>
    </submittedName>
</protein>
<dbReference type="RefSeq" id="XP_007405471.1">
    <property type="nucleotide sequence ID" value="XM_007405409.1"/>
</dbReference>
<dbReference type="InParanoid" id="F4R8U0"/>
<gene>
    <name evidence="2" type="ORF">MELLADRAFT_92216</name>
</gene>
<dbReference type="KEGG" id="mlr:MELLADRAFT_92216"/>
<feature type="compositionally biased region" description="Polar residues" evidence="1">
    <location>
        <begin position="622"/>
        <end position="636"/>
    </location>
</feature>
<dbReference type="AlphaFoldDB" id="F4R8U0"/>
<proteinExistence type="predicted"/>
<evidence type="ECO:0000256" key="1">
    <source>
        <dbReference type="SAM" id="MobiDB-lite"/>
    </source>
</evidence>
<dbReference type="OrthoDB" id="2436145at2759"/>
<dbReference type="EMBL" id="GL883093">
    <property type="protein sequence ID" value="EGG10869.1"/>
    <property type="molecule type" value="Genomic_DNA"/>
</dbReference>
<feature type="compositionally biased region" description="Basic and acidic residues" evidence="1">
    <location>
        <begin position="651"/>
        <end position="660"/>
    </location>
</feature>
<evidence type="ECO:0000313" key="2">
    <source>
        <dbReference type="EMBL" id="EGG10869.1"/>
    </source>
</evidence>
<reference evidence="3" key="1">
    <citation type="journal article" date="2011" name="Proc. Natl. Acad. Sci. U.S.A.">
        <title>Obligate biotrophy features unraveled by the genomic analysis of rust fungi.</title>
        <authorList>
            <person name="Duplessis S."/>
            <person name="Cuomo C.A."/>
            <person name="Lin Y.-C."/>
            <person name="Aerts A."/>
            <person name="Tisserant E."/>
            <person name="Veneault-Fourrey C."/>
            <person name="Joly D.L."/>
            <person name="Hacquard S."/>
            <person name="Amselem J."/>
            <person name="Cantarel B.L."/>
            <person name="Chiu R."/>
            <person name="Coutinho P.M."/>
            <person name="Feau N."/>
            <person name="Field M."/>
            <person name="Frey P."/>
            <person name="Gelhaye E."/>
            <person name="Goldberg J."/>
            <person name="Grabherr M.G."/>
            <person name="Kodira C.D."/>
            <person name="Kohler A."/>
            <person name="Kuees U."/>
            <person name="Lindquist E.A."/>
            <person name="Lucas S.M."/>
            <person name="Mago R."/>
            <person name="Mauceli E."/>
            <person name="Morin E."/>
            <person name="Murat C."/>
            <person name="Pangilinan J.L."/>
            <person name="Park R."/>
            <person name="Pearson M."/>
            <person name="Quesneville H."/>
            <person name="Rouhier N."/>
            <person name="Sakthikumar S."/>
            <person name="Salamov A.A."/>
            <person name="Schmutz J."/>
            <person name="Selles B."/>
            <person name="Shapiro H."/>
            <person name="Tanguay P."/>
            <person name="Tuskan G.A."/>
            <person name="Henrissat B."/>
            <person name="Van de Peer Y."/>
            <person name="Rouze P."/>
            <person name="Ellis J.G."/>
            <person name="Dodds P.N."/>
            <person name="Schein J.E."/>
            <person name="Zhong S."/>
            <person name="Hamelin R.C."/>
            <person name="Grigoriev I.V."/>
            <person name="Szabo L.J."/>
            <person name="Martin F."/>
        </authorList>
    </citation>
    <scope>NUCLEOTIDE SEQUENCE [LARGE SCALE GENOMIC DNA]</scope>
    <source>
        <strain evidence="3">98AG31 / pathotype 3-4-7</strain>
    </source>
</reference>
<sequence length="894" mass="99804">MLTTAGAYSKGALELFQANLCGRSPRGFGLQCQRIGAQIIDKFHIDNVLPVVAWLKQSGYSGPVSAGTEQAVCVKALRYNEGCLVGVEGGDVKVVDLEHLKTLIKDAVEGDCLCKKIRAYTIQVPLPNIPTFVVALISSREDESAEDIKAQHLKFIHLLESAEIPLISLGSDGAASEVLAQELLVNAATNYLDFSAPELKVNVRFPLLGASKQPVVAVQDPKHARKTASNQLLSGPCLLAFGQFNINLDQLLILLKTKNCPLGYKDILNTDKQDDGHAYQTFSKQTFKAACSDPECVGLVLYLYIFGKLVDSWLNQRMPHQDRIISSYTVVFFVCKWKVYLPKRQKEPGSLMNLSSNCISHHSICIFEQLGESLLGLIIAHRKRYPNHPLMPWNHGTECCEQIFGWMRVLLPTFTVLDARQVKPKIFAVIKCIMSGYITLPTNENLHSGKYLNIIPIIFAMKLISDLIGYQYNFSRNNIHDYTLILSQYPSNNEIHQLLKVAESWAQELAMFAGITTNNMEAPVDDNVCEQAFGEDQNDVLVSIHKRSCLTYPLESETINVEQALETAAGLTSQHQEADVLMSRITESHEDQVLKDLVNNVMLQIGKSQLLEVNIASSTAPKSLVNTNGTLNTDSMTSDRKLHDSQVQTHHGPERPRVASKDLPVPQYNPDTSHEVMSPSQYSKAVSFYWQSQKDPEYGEARKNCWITHGKRKFHDPTDTQDNTTVTEPEVSGTQARNSQGVDSIGIEYQYQQGGTGEITAKTPLTKDKWVVVVKQDHNTGKHAWVQEAQSPTKLSYVSLEIYCYSPGQTMIQAAHQKDLPNKYTFSHLPAKYIDYLFSPEGDDSGFVMLGTGQYQVPEVFVELIATLPAWQRPFLPKTVKKSGQRRVRKAVEK</sequence>
<feature type="region of interest" description="Disordered" evidence="1">
    <location>
        <begin position="622"/>
        <end position="679"/>
    </location>
</feature>
<dbReference type="VEuPathDB" id="FungiDB:MELLADRAFT_92216"/>
<feature type="compositionally biased region" description="Polar residues" evidence="1">
    <location>
        <begin position="720"/>
        <end position="739"/>
    </location>
</feature>
<feature type="region of interest" description="Disordered" evidence="1">
    <location>
        <begin position="714"/>
        <end position="739"/>
    </location>
</feature>